<reference evidence="2 3" key="1">
    <citation type="submission" date="2019-02" db="EMBL/GenBank/DDBJ databases">
        <title>Deep-cultivation of Planctomycetes and their phenomic and genomic characterization uncovers novel biology.</title>
        <authorList>
            <person name="Wiegand S."/>
            <person name="Jogler M."/>
            <person name="Boedeker C."/>
            <person name="Pinto D."/>
            <person name="Vollmers J."/>
            <person name="Rivas-Marin E."/>
            <person name="Kohn T."/>
            <person name="Peeters S.H."/>
            <person name="Heuer A."/>
            <person name="Rast P."/>
            <person name="Oberbeckmann S."/>
            <person name="Bunk B."/>
            <person name="Jeske O."/>
            <person name="Meyerdierks A."/>
            <person name="Storesund J.E."/>
            <person name="Kallscheuer N."/>
            <person name="Luecker S."/>
            <person name="Lage O.M."/>
            <person name="Pohl T."/>
            <person name="Merkel B.J."/>
            <person name="Hornburger P."/>
            <person name="Mueller R.-W."/>
            <person name="Bruemmer F."/>
            <person name="Labrenz M."/>
            <person name="Spormann A.M."/>
            <person name="Op den Camp H."/>
            <person name="Overmann J."/>
            <person name="Amann R."/>
            <person name="Jetten M.S.M."/>
            <person name="Mascher T."/>
            <person name="Medema M.H."/>
            <person name="Devos D.P."/>
            <person name="Kaster A.-K."/>
            <person name="Ovreas L."/>
            <person name="Rohde M."/>
            <person name="Galperin M.Y."/>
            <person name="Jogler C."/>
        </authorList>
    </citation>
    <scope>NUCLEOTIDE SEQUENCE [LARGE SCALE GENOMIC DNA]</scope>
    <source>
        <strain evidence="2 3">TBK1r</strain>
    </source>
</reference>
<protein>
    <submittedName>
        <fullName evidence="2">Uncharacterized protein</fullName>
    </submittedName>
</protein>
<keyword evidence="1" id="KW-1133">Transmembrane helix</keyword>
<evidence type="ECO:0000256" key="1">
    <source>
        <dbReference type="SAM" id="Phobius"/>
    </source>
</evidence>
<evidence type="ECO:0000313" key="2">
    <source>
        <dbReference type="EMBL" id="QDV88392.1"/>
    </source>
</evidence>
<keyword evidence="1" id="KW-0812">Transmembrane</keyword>
<dbReference type="RefSeq" id="WP_145220659.1">
    <property type="nucleotide sequence ID" value="NZ_CP036432.1"/>
</dbReference>
<feature type="transmembrane region" description="Helical" evidence="1">
    <location>
        <begin position="59"/>
        <end position="77"/>
    </location>
</feature>
<name>A0ABX5Y3A3_9BACT</name>
<dbReference type="Proteomes" id="UP000318081">
    <property type="component" value="Chromosome"/>
</dbReference>
<sequence>MSFFKIEQYAQSAEGIVFDYSNAPFSLLFVGGLLVLYVVMAAHRTRRGQWSRSQWQKIAIEFGVPTICVAIVVAMSYERQTLVGRFDAADVVRSDRSVFHWLAPEVSRIPVADVRAIRIDSVDWQNTRNGSPDGPVRTTYFIRLDVAGERVILLVGSSRDRVHTETVAGQLVRFLRAHPDHQPRGFYERL</sequence>
<proteinExistence type="predicted"/>
<organism evidence="2 3">
    <name type="scientific">Stieleria magnilauensis</name>
    <dbReference type="NCBI Taxonomy" id="2527963"/>
    <lineage>
        <taxon>Bacteria</taxon>
        <taxon>Pseudomonadati</taxon>
        <taxon>Planctomycetota</taxon>
        <taxon>Planctomycetia</taxon>
        <taxon>Pirellulales</taxon>
        <taxon>Pirellulaceae</taxon>
        <taxon>Stieleria</taxon>
    </lineage>
</organism>
<keyword evidence="3" id="KW-1185">Reference proteome</keyword>
<evidence type="ECO:0000313" key="3">
    <source>
        <dbReference type="Proteomes" id="UP000318081"/>
    </source>
</evidence>
<keyword evidence="1" id="KW-0472">Membrane</keyword>
<gene>
    <name evidence="2" type="ORF">TBK1r_74240</name>
</gene>
<dbReference type="EMBL" id="CP036432">
    <property type="protein sequence ID" value="QDV88392.1"/>
    <property type="molecule type" value="Genomic_DNA"/>
</dbReference>
<feature type="transmembrane region" description="Helical" evidence="1">
    <location>
        <begin position="20"/>
        <end position="39"/>
    </location>
</feature>
<accession>A0ABX5Y3A3</accession>